<organism evidence="1 2">
    <name type="scientific">Paenibacillus cisolokensis</name>
    <dbReference type="NCBI Taxonomy" id="1658519"/>
    <lineage>
        <taxon>Bacteria</taxon>
        <taxon>Bacillati</taxon>
        <taxon>Bacillota</taxon>
        <taxon>Bacilli</taxon>
        <taxon>Bacillales</taxon>
        <taxon>Paenibacillaceae</taxon>
        <taxon>Paenibacillus</taxon>
    </lineage>
</organism>
<sequence length="73" mass="8789">MKTTYEQVSVEMTKLFYEGFQDSEIDEFEKYLERIFNNLKNMKPSKGISIMPNSSFHSFSQKNDRIFDRFESE</sequence>
<comment type="caution">
    <text evidence="1">The sequence shown here is derived from an EMBL/GenBank/DDBJ whole genome shotgun (WGS) entry which is preliminary data.</text>
</comment>
<keyword evidence="2" id="KW-1185">Reference proteome</keyword>
<reference evidence="1 2" key="1">
    <citation type="submission" date="2021-04" db="EMBL/GenBank/DDBJ databases">
        <title>Draft genome sequence of Paenibacillus cisolokensis, LC2-13A.</title>
        <authorList>
            <person name="Uke A."/>
            <person name="Chhe C."/>
            <person name="Baramee S."/>
            <person name="Kosugi A."/>
        </authorList>
    </citation>
    <scope>NUCLEOTIDE SEQUENCE [LARGE SCALE GENOMIC DNA]</scope>
    <source>
        <strain evidence="1 2">LC2-13A</strain>
    </source>
</reference>
<accession>A0ABQ4N314</accession>
<name>A0ABQ4N314_9BACL</name>
<protein>
    <submittedName>
        <fullName evidence="1">Uncharacterized protein</fullName>
    </submittedName>
</protein>
<proteinExistence type="predicted"/>
<evidence type="ECO:0000313" key="2">
    <source>
        <dbReference type="Proteomes" id="UP000680304"/>
    </source>
</evidence>
<dbReference type="EMBL" id="BOVJ01000038">
    <property type="protein sequence ID" value="GIQ62565.1"/>
    <property type="molecule type" value="Genomic_DNA"/>
</dbReference>
<evidence type="ECO:0000313" key="1">
    <source>
        <dbReference type="EMBL" id="GIQ62565.1"/>
    </source>
</evidence>
<gene>
    <name evidence="1" type="ORF">PACILC2_11330</name>
</gene>
<dbReference type="Proteomes" id="UP000680304">
    <property type="component" value="Unassembled WGS sequence"/>
</dbReference>